<feature type="transmembrane region" description="Helical" evidence="2">
    <location>
        <begin position="297"/>
        <end position="320"/>
    </location>
</feature>
<keyword evidence="2" id="KW-0812">Transmembrane</keyword>
<gene>
    <name evidence="4" type="ORF">BBI17_006649</name>
    <name evidence="5" type="ORF">BBO99_00006645</name>
    <name evidence="3" type="ORF">JM18_006039</name>
</gene>
<dbReference type="PANTHER" id="PTHR15332:SF175">
    <property type="entry name" value="PROPROTEIN CONVERTASE SUBTILISIN_KEXIN TYPE 5-LIKE"/>
    <property type="match status" value="1"/>
</dbReference>
<name>A0A3R7KS62_9STRA</name>
<feature type="transmembrane region" description="Helical" evidence="2">
    <location>
        <begin position="163"/>
        <end position="187"/>
    </location>
</feature>
<accession>A0A3R7KS62</accession>
<reference evidence="3" key="1">
    <citation type="journal article" date="2015" name="Genom Data">
        <title>Genome sequences of six Phytophthora species associated with forests in New Zealand.</title>
        <authorList>
            <person name="Studholme D.J."/>
            <person name="McDougal R.L."/>
            <person name="Sambles C."/>
            <person name="Hansen E."/>
            <person name="Hardy G."/>
            <person name="Grant M."/>
            <person name="Ganley R.J."/>
            <person name="Williams N.M."/>
        </authorList>
    </citation>
    <scope>NUCLEOTIDE SEQUENCE</scope>
    <source>
        <strain evidence="3">NZFS 3630</strain>
    </source>
</reference>
<evidence type="ECO:0000256" key="2">
    <source>
        <dbReference type="SAM" id="Phobius"/>
    </source>
</evidence>
<evidence type="ECO:0008006" key="8">
    <source>
        <dbReference type="Google" id="ProtNLM"/>
    </source>
</evidence>
<feature type="transmembrane region" description="Helical" evidence="2">
    <location>
        <begin position="126"/>
        <end position="143"/>
    </location>
</feature>
<evidence type="ECO:0000313" key="3">
    <source>
        <dbReference type="EMBL" id="KAG2522551.1"/>
    </source>
</evidence>
<protein>
    <recommendedName>
        <fullName evidence="8">Transmembrane protein</fullName>
    </recommendedName>
</protein>
<evidence type="ECO:0000256" key="1">
    <source>
        <dbReference type="SAM" id="MobiDB-lite"/>
    </source>
</evidence>
<dbReference type="InterPro" id="IPR011992">
    <property type="entry name" value="EF-hand-dom_pair"/>
</dbReference>
<organism evidence="5 6">
    <name type="scientific">Phytophthora kernoviae</name>
    <dbReference type="NCBI Taxonomy" id="325452"/>
    <lineage>
        <taxon>Eukaryota</taxon>
        <taxon>Sar</taxon>
        <taxon>Stramenopiles</taxon>
        <taxon>Oomycota</taxon>
        <taxon>Peronosporomycetes</taxon>
        <taxon>Peronosporales</taxon>
        <taxon>Peronosporaceae</taxon>
        <taxon>Phytophthora</taxon>
    </lineage>
</organism>
<feature type="transmembrane region" description="Helical" evidence="2">
    <location>
        <begin position="82"/>
        <end position="106"/>
    </location>
</feature>
<dbReference type="EMBL" id="JPWU03000209">
    <property type="protein sequence ID" value="KAG2522551.1"/>
    <property type="molecule type" value="Genomic_DNA"/>
</dbReference>
<feature type="transmembrane region" description="Helical" evidence="2">
    <location>
        <begin position="895"/>
        <end position="918"/>
    </location>
</feature>
<feature type="region of interest" description="Disordered" evidence="1">
    <location>
        <begin position="695"/>
        <end position="715"/>
    </location>
</feature>
<feature type="transmembrane region" description="Helical" evidence="2">
    <location>
        <begin position="950"/>
        <end position="973"/>
    </location>
</feature>
<dbReference type="AlphaFoldDB" id="A0A3R7KS62"/>
<evidence type="ECO:0000313" key="4">
    <source>
        <dbReference type="EMBL" id="RLN14905.1"/>
    </source>
</evidence>
<feature type="compositionally biased region" description="Basic and acidic residues" evidence="1">
    <location>
        <begin position="695"/>
        <end position="704"/>
    </location>
</feature>
<proteinExistence type="predicted"/>
<sequence length="1009" mass="111655">MLFEHIRNRADDETKEVATARQRKEKVLLFRKPWFRRHRQGDIQGSPQIMDQSVLTNEASTLDTTQSTTEERWFVWLTRFEAATFQMCGVLLFFGGCALATLLGLLRLGYNNSLYGVPLDEDVPELLGLAFGLVIVALIAALANDLREQQLKRSHRLKLTPVIVALVVVAIAALFALGAVLLTIFMMHEVVQEDASALTNWSVRITGFSVAERLETAWKEKLTGYFKNTVQQELRCCGFLGPTDAPYLPCPDGDPVQITYQALSVSGIVVDKTQAEFTALPGCRSKMLTRFQQGADVATYCAIAMAGLLFLMAVSAFFLARELAISKDSKLKLRVPDPTADAEEVKRDIRETFETVVGLKIAAPTRGKLRSQLLASSLESVAPTVASELAAAPLKHEQVLIASTPSAHENLADGDILDGNHDMGQKGETTAGVSTVGADDTTNVPYPASIVYVVFTICLLWLVVMAYVVAISAMELGLATSWRCVLAWAVGVATQELVVEPTVIFASIVARTVKDWWSRTLIARLIRYGRTALRIDPQNARSLEHEHLAKSLNLYDRLRYAAAVRIQHRLITRVTRARYLRQLRAHKQKLHRTLEAQRRETLRKTLSNFSDEEVEAFRLLFVSADAAQLGLVSHTAIAQAVYELGVHVPAPTVRELLEAFDPAYADLVDFEHFLYDEEKVAVKIAPAMVSVDHRGEHAGEKEAPSIDVQHSSSSSGEFNEEFAEAEVLVEPAMTVEDEAAAAAAAAAAAPPKPESTPSATETKPFGAYLLLTKQVPPLQANKPKAVGAQSALEKALLKKKQKSKTSFLSQGVLRNLLNRASLCFFFSLVLFQTLFWIDIANPKISRRSRRIWITFVLSNGLFYAIILGLSVLHLAKVTKAEHTRTKLDKSTLWTGVLPVLFIALGSFVSSLGLVYSTWKMRRRVERVLRPSGNGLRRRVDERVEKKLTRALRFTIVVMGVCAVLFLLRTIMYIQRPFSHQGCGDIHSPDVCVVVGTDITVPYASKPQLQ</sequence>
<feature type="transmembrane region" description="Helical" evidence="2">
    <location>
        <begin position="851"/>
        <end position="875"/>
    </location>
</feature>
<reference evidence="3" key="3">
    <citation type="submission" date="2020-06" db="EMBL/GenBank/DDBJ databases">
        <authorList>
            <person name="Studholme D.J."/>
        </authorList>
    </citation>
    <scope>NUCLEOTIDE SEQUENCE</scope>
    <source>
        <strain evidence="3">NZFS 3630</strain>
    </source>
</reference>
<keyword evidence="6" id="KW-1185">Reference proteome</keyword>
<comment type="caution">
    <text evidence="5">The sequence shown here is derived from an EMBL/GenBank/DDBJ whole genome shotgun (WGS) entry which is preliminary data.</text>
</comment>
<reference evidence="6 7" key="2">
    <citation type="submission" date="2018-07" db="EMBL/GenBank/DDBJ databases">
        <title>Genome sequencing of oomycete isolates from Chile give support for New Zealand origin for Phytophthora kernoviae and make available the first Nothophytophthora sp. genome.</title>
        <authorList>
            <person name="Studholme D.J."/>
            <person name="Sanfuentes E."/>
            <person name="Panda P."/>
            <person name="Hill R."/>
            <person name="Sambles C."/>
            <person name="Grant M."/>
            <person name="Williams N.M."/>
            <person name="Mcdougal R.L."/>
        </authorList>
    </citation>
    <scope>NUCLEOTIDE SEQUENCE [LARGE SCALE GENOMIC DNA]</scope>
    <source>
        <strain evidence="4">Chile2</strain>
        <strain evidence="5">Chile4</strain>
    </source>
</reference>
<dbReference type="Proteomes" id="UP000792063">
    <property type="component" value="Unassembled WGS sequence"/>
</dbReference>
<dbReference type="PANTHER" id="PTHR15332">
    <property type="entry name" value="PROPROTEIN CONVERTASE SUBTILISIN_KEXIN TYPE 5-LIKE"/>
    <property type="match status" value="1"/>
</dbReference>
<dbReference type="Proteomes" id="UP000285624">
    <property type="component" value="Unassembled WGS sequence"/>
</dbReference>
<feature type="transmembrane region" description="Helical" evidence="2">
    <location>
        <begin position="450"/>
        <end position="474"/>
    </location>
</feature>
<dbReference type="SUPFAM" id="SSF47473">
    <property type="entry name" value="EF-hand"/>
    <property type="match status" value="1"/>
</dbReference>
<dbReference type="STRING" id="325452.A0A3R7KS62"/>
<evidence type="ECO:0000313" key="7">
    <source>
        <dbReference type="Proteomes" id="UP000285883"/>
    </source>
</evidence>
<keyword evidence="2" id="KW-0472">Membrane</keyword>
<evidence type="ECO:0000313" key="6">
    <source>
        <dbReference type="Proteomes" id="UP000285624"/>
    </source>
</evidence>
<keyword evidence="2" id="KW-1133">Transmembrane helix</keyword>
<dbReference type="EMBL" id="MAYM02001526">
    <property type="protein sequence ID" value="RLN14905.1"/>
    <property type="molecule type" value="Genomic_DNA"/>
</dbReference>
<evidence type="ECO:0000313" key="5">
    <source>
        <dbReference type="EMBL" id="RLN77567.1"/>
    </source>
</evidence>
<dbReference type="Proteomes" id="UP000285883">
    <property type="component" value="Unassembled WGS sequence"/>
</dbReference>
<dbReference type="EMBL" id="MBDN02000239">
    <property type="protein sequence ID" value="RLN77567.1"/>
    <property type="molecule type" value="Genomic_DNA"/>
</dbReference>
<feature type="transmembrane region" description="Helical" evidence="2">
    <location>
        <begin position="816"/>
        <end position="839"/>
    </location>
</feature>